<gene>
    <name evidence="2" type="ORF">COT52_00400</name>
</gene>
<dbReference type="AlphaFoldDB" id="A0A2H0X838"/>
<dbReference type="Gene3D" id="3.40.50.150">
    <property type="entry name" value="Vaccinia Virus protein VP39"/>
    <property type="match status" value="1"/>
</dbReference>
<organism evidence="2 3">
    <name type="scientific">candidate division WWE3 bacterium CG08_land_8_20_14_0_20_43_13</name>
    <dbReference type="NCBI Taxonomy" id="1975087"/>
    <lineage>
        <taxon>Bacteria</taxon>
        <taxon>Katanobacteria</taxon>
    </lineage>
</organism>
<feature type="domain" description="Methyltransferase type 11" evidence="1">
    <location>
        <begin position="43"/>
        <end position="136"/>
    </location>
</feature>
<comment type="caution">
    <text evidence="2">The sequence shown here is derived from an EMBL/GenBank/DDBJ whole genome shotgun (WGS) entry which is preliminary data.</text>
</comment>
<reference evidence="3" key="1">
    <citation type="submission" date="2017-09" db="EMBL/GenBank/DDBJ databases">
        <title>Depth-based differentiation of microbial function through sediment-hosted aquifers and enrichment of novel symbionts in the deep terrestrial subsurface.</title>
        <authorList>
            <person name="Probst A.J."/>
            <person name="Ladd B."/>
            <person name="Jarett J.K."/>
            <person name="Geller-Mcgrath D.E."/>
            <person name="Sieber C.M.K."/>
            <person name="Emerson J.B."/>
            <person name="Anantharaman K."/>
            <person name="Thomas B.C."/>
            <person name="Malmstrom R."/>
            <person name="Stieglmeier M."/>
            <person name="Klingl A."/>
            <person name="Woyke T."/>
            <person name="Ryan C.M."/>
            <person name="Banfield J.F."/>
        </authorList>
    </citation>
    <scope>NUCLEOTIDE SEQUENCE [LARGE SCALE GENOMIC DNA]</scope>
</reference>
<dbReference type="Proteomes" id="UP000231414">
    <property type="component" value="Unassembled WGS sequence"/>
</dbReference>
<evidence type="ECO:0000259" key="1">
    <source>
        <dbReference type="Pfam" id="PF08241"/>
    </source>
</evidence>
<dbReference type="GO" id="GO:0008757">
    <property type="term" value="F:S-adenosylmethionine-dependent methyltransferase activity"/>
    <property type="evidence" value="ECO:0007669"/>
    <property type="project" value="InterPro"/>
</dbReference>
<dbReference type="PANTHER" id="PTHR43861">
    <property type="entry name" value="TRANS-ACONITATE 2-METHYLTRANSFERASE-RELATED"/>
    <property type="match status" value="1"/>
</dbReference>
<dbReference type="EMBL" id="PEYW01000006">
    <property type="protein sequence ID" value="PIS21074.1"/>
    <property type="molecule type" value="Genomic_DNA"/>
</dbReference>
<protein>
    <recommendedName>
        <fullName evidence="1">Methyltransferase type 11 domain-containing protein</fullName>
    </recommendedName>
</protein>
<dbReference type="InterPro" id="IPR029063">
    <property type="entry name" value="SAM-dependent_MTases_sf"/>
</dbReference>
<dbReference type="InterPro" id="IPR013216">
    <property type="entry name" value="Methyltransf_11"/>
</dbReference>
<dbReference type="CDD" id="cd02440">
    <property type="entry name" value="AdoMet_MTases"/>
    <property type="match status" value="1"/>
</dbReference>
<evidence type="ECO:0000313" key="2">
    <source>
        <dbReference type="EMBL" id="PIS21074.1"/>
    </source>
</evidence>
<evidence type="ECO:0000313" key="3">
    <source>
        <dbReference type="Proteomes" id="UP000231414"/>
    </source>
</evidence>
<accession>A0A2H0X838</accession>
<proteinExistence type="predicted"/>
<name>A0A2H0X838_UNCKA</name>
<sequence length="268" mass="30448">MNVNYNQRVWGSSPLTLKICYLRYPHLLFGLKNLPKNKKINVLEVGCGGGVVTKAFKKYRPLWNLTGVDISKISLKKAKNQPLGVIFSYGDAYKLPFKENSWDGVLLTDVLEHLDDPNLALGEISRVLKKGGFLYLAVPLEGSLLTLHGILYKIFKLDLKKIIGHQQHFTKKEVEALLKNNGFRITNSRYSYHLLYQISNIIYFILLNLLKKDGSFSLENKLAGKKTISAKIWYAVKSILAILINCESLLLKKLPGQTLLLISEKYYC</sequence>
<dbReference type="Pfam" id="PF08241">
    <property type="entry name" value="Methyltransf_11"/>
    <property type="match status" value="1"/>
</dbReference>
<dbReference type="SUPFAM" id="SSF53335">
    <property type="entry name" value="S-adenosyl-L-methionine-dependent methyltransferases"/>
    <property type="match status" value="1"/>
</dbReference>